<dbReference type="EMBL" id="VDEP01000337">
    <property type="protein sequence ID" value="KAA1102905.1"/>
    <property type="molecule type" value="Genomic_DNA"/>
</dbReference>
<evidence type="ECO:0000313" key="3">
    <source>
        <dbReference type="Proteomes" id="UP000325313"/>
    </source>
</evidence>
<feature type="region of interest" description="Disordered" evidence="1">
    <location>
        <begin position="99"/>
        <end position="132"/>
    </location>
</feature>
<proteinExistence type="predicted"/>
<evidence type="ECO:0000313" key="2">
    <source>
        <dbReference type="EMBL" id="KAA1102905.1"/>
    </source>
</evidence>
<name>A0A5B0PMN7_PUCGR</name>
<gene>
    <name evidence="2" type="ORF">PGTUg99_037104</name>
</gene>
<accession>A0A5B0PMN7</accession>
<dbReference type="Proteomes" id="UP000325313">
    <property type="component" value="Unassembled WGS sequence"/>
</dbReference>
<protein>
    <submittedName>
        <fullName evidence="2">Uncharacterized protein</fullName>
    </submittedName>
</protein>
<evidence type="ECO:0000256" key="1">
    <source>
        <dbReference type="SAM" id="MobiDB-lite"/>
    </source>
</evidence>
<sequence length="197" mass="21800">MVLDIAKREGDENVAILSFLYHADKALALQQSRWLSYAAQHAHRFMSSVVKVKRQARAITLAEEQHDFRTLVELCHSLIWQGFVDSRSCHRSLRSCKKDPHNSTNLTTSPSIGGPVPGWRKRPSRSEPPKEGLASNVGILAWKLEALSREKDCPEICPHFHLEVSPAVWTSPTAGFFGSVGPCPQVWVPSGLGATGH</sequence>
<organism evidence="2 3">
    <name type="scientific">Puccinia graminis f. sp. tritici</name>
    <dbReference type="NCBI Taxonomy" id="56615"/>
    <lineage>
        <taxon>Eukaryota</taxon>
        <taxon>Fungi</taxon>
        <taxon>Dikarya</taxon>
        <taxon>Basidiomycota</taxon>
        <taxon>Pucciniomycotina</taxon>
        <taxon>Pucciniomycetes</taxon>
        <taxon>Pucciniales</taxon>
        <taxon>Pucciniaceae</taxon>
        <taxon>Puccinia</taxon>
    </lineage>
</organism>
<feature type="compositionally biased region" description="Polar residues" evidence="1">
    <location>
        <begin position="102"/>
        <end position="111"/>
    </location>
</feature>
<comment type="caution">
    <text evidence="2">The sequence shown here is derived from an EMBL/GenBank/DDBJ whole genome shotgun (WGS) entry which is preliminary data.</text>
</comment>
<reference evidence="2 3" key="1">
    <citation type="submission" date="2019-05" db="EMBL/GenBank/DDBJ databases">
        <title>Emergence of the Ug99 lineage of the wheat stem rust pathogen through somatic hybridization.</title>
        <authorList>
            <person name="Li F."/>
            <person name="Upadhyaya N.M."/>
            <person name="Sperschneider J."/>
            <person name="Matny O."/>
            <person name="Nguyen-Phuc H."/>
            <person name="Mago R."/>
            <person name="Raley C."/>
            <person name="Miller M.E."/>
            <person name="Silverstein K.A.T."/>
            <person name="Henningsen E."/>
            <person name="Hirsch C.D."/>
            <person name="Visser B."/>
            <person name="Pretorius Z.A."/>
            <person name="Steffenson B.J."/>
            <person name="Schwessinger B."/>
            <person name="Dodds P.N."/>
            <person name="Figueroa M."/>
        </authorList>
    </citation>
    <scope>NUCLEOTIDE SEQUENCE [LARGE SCALE GENOMIC DNA]</scope>
    <source>
        <strain evidence="2 3">Ug99</strain>
    </source>
</reference>
<dbReference type="AlphaFoldDB" id="A0A5B0PMN7"/>